<feature type="transmembrane region" description="Helical" evidence="5">
    <location>
        <begin position="126"/>
        <end position="145"/>
    </location>
</feature>
<keyword evidence="4 5" id="KW-0472">Membrane</keyword>
<feature type="transmembrane region" description="Helical" evidence="5">
    <location>
        <begin position="39"/>
        <end position="57"/>
    </location>
</feature>
<feature type="transmembrane region" description="Helical" evidence="5">
    <location>
        <begin position="92"/>
        <end position="120"/>
    </location>
</feature>
<dbReference type="Pfam" id="PF00939">
    <property type="entry name" value="Na_sulph_symp"/>
    <property type="match status" value="1"/>
</dbReference>
<reference evidence="6" key="1">
    <citation type="submission" date="2022-05" db="EMBL/GenBank/DDBJ databases">
        <title>Expanded diversity of anoxic marine methylotrophy in a Black Sea sulfate reducing microorganism.</title>
        <authorList>
            <person name="Fischer P.Q."/>
            <person name="Stams A.J.M."/>
            <person name="Villanueva L."/>
            <person name="Sousa D.Z."/>
        </authorList>
    </citation>
    <scope>NUCLEOTIDE SEQUENCE</scope>
    <source>
        <strain evidence="6">P130</strain>
    </source>
</reference>
<name>A0ABT8QW24_9FIRM</name>
<comment type="caution">
    <text evidence="6">The sequence shown here is derived from an EMBL/GenBank/DDBJ whole genome shotgun (WGS) entry which is preliminary data.</text>
</comment>
<organism evidence="6 7">
    <name type="scientific">Desulfosporosinus nitroreducens</name>
    <dbReference type="NCBI Taxonomy" id="2018668"/>
    <lineage>
        <taxon>Bacteria</taxon>
        <taxon>Bacillati</taxon>
        <taxon>Bacillota</taxon>
        <taxon>Clostridia</taxon>
        <taxon>Eubacteriales</taxon>
        <taxon>Desulfitobacteriaceae</taxon>
        <taxon>Desulfosporosinus</taxon>
    </lineage>
</organism>
<accession>A0ABT8QW24</accession>
<evidence type="ECO:0000256" key="2">
    <source>
        <dbReference type="ARBA" id="ARBA00022692"/>
    </source>
</evidence>
<proteinExistence type="predicted"/>
<evidence type="ECO:0000256" key="1">
    <source>
        <dbReference type="ARBA" id="ARBA00004141"/>
    </source>
</evidence>
<dbReference type="RefSeq" id="WP_302050089.1">
    <property type="nucleotide sequence ID" value="NZ_JAMJEV010000027.1"/>
</dbReference>
<dbReference type="EMBL" id="JAMJEV010000027">
    <property type="protein sequence ID" value="MDO0825533.1"/>
    <property type="molecule type" value="Genomic_DNA"/>
</dbReference>
<feature type="transmembrane region" description="Helical" evidence="5">
    <location>
        <begin position="14"/>
        <end position="32"/>
    </location>
</feature>
<dbReference type="InterPro" id="IPR001898">
    <property type="entry name" value="SLC13A/DASS"/>
</dbReference>
<protein>
    <submittedName>
        <fullName evidence="6">Anion permease</fullName>
    </submittedName>
</protein>
<evidence type="ECO:0000256" key="5">
    <source>
        <dbReference type="SAM" id="Phobius"/>
    </source>
</evidence>
<evidence type="ECO:0000313" key="7">
    <source>
        <dbReference type="Proteomes" id="UP001176021"/>
    </source>
</evidence>
<keyword evidence="7" id="KW-1185">Reference proteome</keyword>
<dbReference type="Proteomes" id="UP001176021">
    <property type="component" value="Unassembled WGS sequence"/>
</dbReference>
<keyword evidence="2 5" id="KW-0812">Transmembrane</keyword>
<evidence type="ECO:0000256" key="4">
    <source>
        <dbReference type="ARBA" id="ARBA00023136"/>
    </source>
</evidence>
<comment type="subcellular location">
    <subcellularLocation>
        <location evidence="1">Membrane</location>
        <topology evidence="1">Multi-pass membrane protein</topology>
    </subcellularLocation>
</comment>
<feature type="transmembrane region" description="Helical" evidence="5">
    <location>
        <begin position="63"/>
        <end position="80"/>
    </location>
</feature>
<gene>
    <name evidence="6" type="ORF">M8H41_22215</name>
</gene>
<evidence type="ECO:0000256" key="3">
    <source>
        <dbReference type="ARBA" id="ARBA00022989"/>
    </source>
</evidence>
<keyword evidence="3 5" id="KW-1133">Transmembrane helix</keyword>
<sequence length="165" mass="17832">MENTNQGSLNQQVLAKWGINILLPLLVFFLIPQSTGATMAMKLFFAITTWAIIAWLLETVSETAVAILLPVFYIIAGLADTKIAFSAFTTTIPWIVLGGVIFSSVMISTGLAKRIAYFIILKTGGSFKGLLLGITLAGIVIAPFIPSAMGKIKLCGCSFAYRWCF</sequence>
<evidence type="ECO:0000313" key="6">
    <source>
        <dbReference type="EMBL" id="MDO0825533.1"/>
    </source>
</evidence>